<organism evidence="3 4">
    <name type="scientific">Chiloscyllium punctatum</name>
    <name type="common">Brownbanded bambooshark</name>
    <name type="synonym">Hemiscyllium punctatum</name>
    <dbReference type="NCBI Taxonomy" id="137246"/>
    <lineage>
        <taxon>Eukaryota</taxon>
        <taxon>Metazoa</taxon>
        <taxon>Chordata</taxon>
        <taxon>Craniata</taxon>
        <taxon>Vertebrata</taxon>
        <taxon>Chondrichthyes</taxon>
        <taxon>Elasmobranchii</taxon>
        <taxon>Galeomorphii</taxon>
        <taxon>Galeoidea</taxon>
        <taxon>Orectolobiformes</taxon>
        <taxon>Hemiscylliidae</taxon>
        <taxon>Chiloscyllium</taxon>
    </lineage>
</organism>
<feature type="compositionally biased region" description="Polar residues" evidence="1">
    <location>
        <begin position="170"/>
        <end position="181"/>
    </location>
</feature>
<keyword evidence="2" id="KW-0472">Membrane</keyword>
<evidence type="ECO:0008006" key="5">
    <source>
        <dbReference type="Google" id="ProtNLM"/>
    </source>
</evidence>
<keyword evidence="2" id="KW-1133">Transmembrane helix</keyword>
<evidence type="ECO:0000256" key="1">
    <source>
        <dbReference type="SAM" id="MobiDB-lite"/>
    </source>
</evidence>
<sequence>MKDKDFMPDKGRPATFTGDKKAKMAAKTNTKWVRLATVLAYVLSVSLAAIILAVYYSLIWKPVKPAEPSSSTVTNPNGRMVLPDAGGGGPPTVPLGDPRTPALGVQQMGGATGHREWPEVSQTPTSQQPDPERQPTSYNLPGSGSSLTTRSLRATPLTLAQAPPDPTKAGSENTDGQSGFSQSPPPQTENETQEVTTTH</sequence>
<dbReference type="InterPro" id="IPR029162">
    <property type="entry name" value="InaF-motif"/>
</dbReference>
<feature type="transmembrane region" description="Helical" evidence="2">
    <location>
        <begin position="32"/>
        <end position="58"/>
    </location>
</feature>
<evidence type="ECO:0000313" key="3">
    <source>
        <dbReference type="EMBL" id="GCC35672.1"/>
    </source>
</evidence>
<dbReference type="PANTHER" id="PTHR34929">
    <property type="entry name" value="ZGC:153157"/>
    <property type="match status" value="1"/>
</dbReference>
<dbReference type="AlphaFoldDB" id="A0A401SZ39"/>
<proteinExistence type="predicted"/>
<feature type="region of interest" description="Disordered" evidence="1">
    <location>
        <begin position="66"/>
        <end position="199"/>
    </location>
</feature>
<feature type="compositionally biased region" description="Polar residues" evidence="1">
    <location>
        <begin position="68"/>
        <end position="77"/>
    </location>
</feature>
<protein>
    <recommendedName>
        <fullName evidence="5">InaF motif containing 2</fullName>
    </recommendedName>
</protein>
<gene>
    <name evidence="3" type="ORF">chiPu_0014159</name>
</gene>
<comment type="caution">
    <text evidence="3">The sequence shown here is derived from an EMBL/GenBank/DDBJ whole genome shotgun (WGS) entry which is preliminary data.</text>
</comment>
<name>A0A401SZ39_CHIPU</name>
<keyword evidence="2" id="KW-0812">Transmembrane</keyword>
<dbReference type="Pfam" id="PF15018">
    <property type="entry name" value="InaF-motif"/>
    <property type="match status" value="1"/>
</dbReference>
<dbReference type="OrthoDB" id="8113027at2759"/>
<evidence type="ECO:0000313" key="4">
    <source>
        <dbReference type="Proteomes" id="UP000287033"/>
    </source>
</evidence>
<keyword evidence="4" id="KW-1185">Reference proteome</keyword>
<dbReference type="PANTHER" id="PTHR34929:SF1">
    <property type="entry name" value="INAF MOTIF CONTAINING 2"/>
    <property type="match status" value="1"/>
</dbReference>
<reference evidence="3 4" key="1">
    <citation type="journal article" date="2018" name="Nat. Ecol. Evol.">
        <title>Shark genomes provide insights into elasmobranch evolution and the origin of vertebrates.</title>
        <authorList>
            <person name="Hara Y"/>
            <person name="Yamaguchi K"/>
            <person name="Onimaru K"/>
            <person name="Kadota M"/>
            <person name="Koyanagi M"/>
            <person name="Keeley SD"/>
            <person name="Tatsumi K"/>
            <person name="Tanaka K"/>
            <person name="Motone F"/>
            <person name="Kageyama Y"/>
            <person name="Nozu R"/>
            <person name="Adachi N"/>
            <person name="Nishimura O"/>
            <person name="Nakagawa R"/>
            <person name="Tanegashima C"/>
            <person name="Kiyatake I"/>
            <person name="Matsumoto R"/>
            <person name="Murakumo K"/>
            <person name="Nishida K"/>
            <person name="Terakita A"/>
            <person name="Kuratani S"/>
            <person name="Sato K"/>
            <person name="Hyodo S Kuraku.S."/>
        </authorList>
    </citation>
    <scope>NUCLEOTIDE SEQUENCE [LARGE SCALE GENOMIC DNA]</scope>
</reference>
<dbReference type="Proteomes" id="UP000287033">
    <property type="component" value="Unassembled WGS sequence"/>
</dbReference>
<feature type="compositionally biased region" description="Low complexity" evidence="1">
    <location>
        <begin position="188"/>
        <end position="199"/>
    </location>
</feature>
<feature type="compositionally biased region" description="Polar residues" evidence="1">
    <location>
        <begin position="120"/>
        <end position="152"/>
    </location>
</feature>
<evidence type="ECO:0000256" key="2">
    <source>
        <dbReference type="SAM" id="Phobius"/>
    </source>
</evidence>
<dbReference type="EMBL" id="BEZZ01000730">
    <property type="protein sequence ID" value="GCC35672.1"/>
    <property type="molecule type" value="Genomic_DNA"/>
</dbReference>
<accession>A0A401SZ39</accession>